<feature type="domain" description="Fibronectin type-III" evidence="2">
    <location>
        <begin position="613"/>
        <end position="710"/>
    </location>
</feature>
<dbReference type="SUPFAM" id="SSF49265">
    <property type="entry name" value="Fibronectin type III"/>
    <property type="match status" value="1"/>
</dbReference>
<protein>
    <recommendedName>
        <fullName evidence="2">Fibronectin type-III domain-containing protein</fullName>
    </recommendedName>
</protein>
<dbReference type="InterPro" id="IPR036116">
    <property type="entry name" value="FN3_sf"/>
</dbReference>
<evidence type="ECO:0000259" key="2">
    <source>
        <dbReference type="PROSITE" id="PS50853"/>
    </source>
</evidence>
<dbReference type="EMBL" id="CP017479">
    <property type="protein sequence ID" value="AOW08931.1"/>
    <property type="molecule type" value="Genomic_DNA"/>
</dbReference>
<dbReference type="KEGG" id="fgl:EM308_05080"/>
<evidence type="ECO:0000256" key="1">
    <source>
        <dbReference type="SAM" id="SignalP"/>
    </source>
</evidence>
<proteinExistence type="predicted"/>
<dbReference type="SUPFAM" id="SSF51161">
    <property type="entry name" value="Trimeric LpxA-like enzymes"/>
    <property type="match status" value="1"/>
</dbReference>
<dbReference type="InterPro" id="IPR003961">
    <property type="entry name" value="FN3_dom"/>
</dbReference>
<dbReference type="Gene3D" id="2.60.40.10">
    <property type="entry name" value="Immunoglobulins"/>
    <property type="match status" value="1"/>
</dbReference>
<evidence type="ECO:0000313" key="4">
    <source>
        <dbReference type="Proteomes" id="UP000175968"/>
    </source>
</evidence>
<organism evidence="3 4">
    <name type="scientific">Flavobacterium gilvum</name>
    <dbReference type="NCBI Taxonomy" id="1492737"/>
    <lineage>
        <taxon>Bacteria</taxon>
        <taxon>Pseudomonadati</taxon>
        <taxon>Bacteroidota</taxon>
        <taxon>Flavobacteriia</taxon>
        <taxon>Flavobacteriales</taxon>
        <taxon>Flavobacteriaceae</taxon>
        <taxon>Flavobacterium</taxon>
    </lineage>
</organism>
<feature type="chain" id="PRO_5042200771" description="Fibronectin type-III domain-containing protein" evidence="1">
    <location>
        <begin position="21"/>
        <end position="1578"/>
    </location>
</feature>
<dbReference type="InterPro" id="IPR011004">
    <property type="entry name" value="Trimer_LpxA-like_sf"/>
</dbReference>
<dbReference type="Pfam" id="PF19406">
    <property type="entry name" value="PKD_5"/>
    <property type="match status" value="3"/>
</dbReference>
<dbReference type="InterPro" id="IPR019316">
    <property type="entry name" value="G8_domain"/>
</dbReference>
<dbReference type="InterPro" id="IPR013783">
    <property type="entry name" value="Ig-like_fold"/>
</dbReference>
<keyword evidence="1" id="KW-0732">Signal</keyword>
<feature type="signal peptide" evidence="1">
    <location>
        <begin position="1"/>
        <end position="20"/>
    </location>
</feature>
<reference evidence="3 4" key="1">
    <citation type="submission" date="2016-10" db="EMBL/GenBank/DDBJ databases">
        <title>Flavobacterium gilvum sp. nov., isolated from stream water.</title>
        <authorList>
            <person name="Shin S.-K."/>
            <person name="Cho Y.-J."/>
            <person name="Yi H."/>
        </authorList>
    </citation>
    <scope>NUCLEOTIDE SEQUENCE [LARGE SCALE GENOMIC DNA]</scope>
    <source>
        <strain evidence="3 4">EM1308</strain>
    </source>
</reference>
<evidence type="ECO:0000313" key="3">
    <source>
        <dbReference type="EMBL" id="AOW08931.1"/>
    </source>
</evidence>
<accession>A0AAC9I3W0</accession>
<dbReference type="NCBIfam" id="NF033708">
    <property type="entry name" value="T9SS_Cterm_ChiA"/>
    <property type="match status" value="1"/>
</dbReference>
<keyword evidence="4" id="KW-1185">Reference proteome</keyword>
<name>A0AAC9I3W0_9FLAO</name>
<sequence>MNRILLSIFLCLFFVNTAFSATITSTGNGNWGAASTWSTISRTGTISTTSSSKIVTGVGTSFTTELAVGSILYKDDGTTVIGTVSSITDNTHLTLVANTATVFSSQSYMAKIVPTTIDDVVISSGTTVTLDTTTASANSITVDGLLEMVFKIDITLTTQLIVVSSTGQIKFDHNTLKLPSGAAIYLENGSNSLSGSCNNNDELDLGGVHYAVCTGGGAIYSFAEVEAAGGVNNISAGSIEESQTVCYGFVPSTLSSTRDGAGSGTISYEWQTNESGSYVDIPGATGKDYSPPALTVSASYRRRTVSVIGGKTFKSAYTTPVTITVNPKTVITAPATGSVCSGFSYSSGAITSTGTKFDWTRAVVTGISNTAGSGTGVNNASGVTETLINTTTSAITVTYILTPRLASGCPGSPFNLDVTVNPKPVITAPATGSACSGVSYSSGAITSTGTTFDWTRAAVTGISNTAGSATGVANASGITETLINTTTSAITVTYVLTPKLVSGCPGSPFNLDVTVNPRPVITAPATSSVCSGVSYSSGAITSTGTTFDWTRAAVTGISNSAGSATEVANATGITETLINTTTSAITVTYILTPKLASGCPGSPFNLVVTVNPTPVAPVLSNITLGCNQTTATETWTAISGITNYRFDVSTDPLFGTYLTGYNNLSVSAAATSLAINGLSPGVTYYVRARSQSGCGTSVNSSVVTITVNSSPIKPIASATKQPTCVVSTGTITVTSPTGAGLSYSIDGTNYSNTSGIFNSVPAGDYYVTAKNASGCVSVASDKISLNVAGTTTWSGSSWDNGVPDATKRAVFAGNVTITAALNACSCQINSGVAVGVASGVVLTIENGLDVLSTGTLTFENNASLIQVNDAAINNGKIIYKRITSPMKNFDFTYWSSPVKDQVLNVLSPNTLWDKYYSFNNGNWKVEGVTNKMNPAGKGFIIRVPKPGVVYPNGEKWYTATYAQPVQFEGIPNNGSISIATEGTGMDNLIGNPYPSAIDADAFINANASVIGGALYFWTHNTAITQSGSFYVYNSNDYATYNLTGGAGTRGNFIDANNNGVLDAGETIDDNNKPNGKIAAGQSFFVISKASGDFVFKNSMRNSTAGSNSQFLRMAQTKKTVAVEKSRVWLNLSNSDGAFKQLLVGYITGATNEMDKLYDGISFDGNDYVDFYSVNKEDKLTIQGRALPFDKGDKVPLGYKTAIQGTFRISIDKVDGVLTNQTVFLEDNVTKAVHNLNDGPYSFTTAKGTFDNRFTLVYVDKNAPIVIEPPVVVNPPIVTEPPVAVEPPVVVNPPIVTEPPVAVEPPVVVNPPIVTEPPVAVEPPVVVNPPIVTEPPVAVEPPVVVNPPIVTEPPVAVVPPVVVNPPIVTEPPVAVEPPVVVNPPIVAEPPVAVDPPVVVNPPIVTEPPVAVEPPVVVNPPIVIEPPVAVEPPVVVNPPIVTEPPVAVEPPVVVNPPIVTEPPVAVEPPVVVNPPIVTEPPVVVVPPVESLDPTIEKPTESKNKSLVVSVKNHQIKINSFDKTMGTVLLYDLRGRKIFENTNVKSNEYVIQGLNSSDQFLIVMIQLTDGKWVTKEIIFKN</sequence>
<dbReference type="RefSeq" id="WP_051877618.1">
    <property type="nucleotide sequence ID" value="NZ_CP017479.1"/>
</dbReference>
<dbReference type="InterPro" id="IPR045828">
    <property type="entry name" value="PKD_Bacteroidetes"/>
</dbReference>
<gene>
    <name evidence="3" type="ORF">EM308_05080</name>
</gene>
<dbReference type="PROSITE" id="PS50853">
    <property type="entry name" value="FN3"/>
    <property type="match status" value="1"/>
</dbReference>
<dbReference type="Pfam" id="PF10162">
    <property type="entry name" value="G8"/>
    <property type="match status" value="1"/>
</dbReference>
<dbReference type="Proteomes" id="UP000175968">
    <property type="component" value="Chromosome"/>
</dbReference>